<comment type="similarity">
    <text evidence="2">Belongs to the bile acid:sodium symporter (BASS) (TC 2.A.28) family.</text>
</comment>
<dbReference type="InterPro" id="IPR004710">
    <property type="entry name" value="Bilac:Na_transpt"/>
</dbReference>
<evidence type="ECO:0000256" key="1">
    <source>
        <dbReference type="ARBA" id="ARBA00004141"/>
    </source>
</evidence>
<keyword evidence="4" id="KW-0769">Symport</keyword>
<dbReference type="OrthoDB" id="203097at2759"/>
<comment type="caution">
    <text evidence="7">The sequence shown here is derived from an EMBL/GenBank/DDBJ whole genome shotgun (WGS) entry which is preliminary data.</text>
</comment>
<dbReference type="GO" id="GO:0016020">
    <property type="term" value="C:membrane"/>
    <property type="evidence" value="ECO:0007669"/>
    <property type="project" value="UniProtKB-SubCell"/>
</dbReference>
<gene>
    <name evidence="7" type="ORF">PXEA_LOCUS23899</name>
</gene>
<dbReference type="InterPro" id="IPR038770">
    <property type="entry name" value="Na+/solute_symporter_sf"/>
</dbReference>
<evidence type="ECO:0000256" key="5">
    <source>
        <dbReference type="ARBA" id="ARBA00022989"/>
    </source>
</evidence>
<dbReference type="Proteomes" id="UP000784294">
    <property type="component" value="Unassembled WGS sequence"/>
</dbReference>
<evidence type="ECO:0000256" key="2">
    <source>
        <dbReference type="ARBA" id="ARBA00006528"/>
    </source>
</evidence>
<reference evidence="7" key="1">
    <citation type="submission" date="2018-11" db="EMBL/GenBank/DDBJ databases">
        <authorList>
            <consortium name="Pathogen Informatics"/>
        </authorList>
    </citation>
    <scope>NUCLEOTIDE SEQUENCE</scope>
</reference>
<comment type="subcellular location">
    <subcellularLocation>
        <location evidence="1">Membrane</location>
        <topology evidence="1">Multi-pass membrane protein</topology>
    </subcellularLocation>
</comment>
<dbReference type="GO" id="GO:0015293">
    <property type="term" value="F:symporter activity"/>
    <property type="evidence" value="ECO:0007669"/>
    <property type="project" value="UniProtKB-KW"/>
</dbReference>
<keyword evidence="3" id="KW-0812">Transmembrane</keyword>
<evidence type="ECO:0000256" key="6">
    <source>
        <dbReference type="ARBA" id="ARBA00023136"/>
    </source>
</evidence>
<dbReference type="InterPro" id="IPR002657">
    <property type="entry name" value="BilAc:Na_symport/Acr3"/>
</dbReference>
<protein>
    <submittedName>
        <fullName evidence="7">Uncharacterized protein</fullName>
    </submittedName>
</protein>
<proteinExistence type="inferred from homology"/>
<evidence type="ECO:0000313" key="8">
    <source>
        <dbReference type="Proteomes" id="UP000784294"/>
    </source>
</evidence>
<keyword evidence="5" id="KW-1133">Transmembrane helix</keyword>
<organism evidence="7 8">
    <name type="scientific">Protopolystoma xenopodis</name>
    <dbReference type="NCBI Taxonomy" id="117903"/>
    <lineage>
        <taxon>Eukaryota</taxon>
        <taxon>Metazoa</taxon>
        <taxon>Spiralia</taxon>
        <taxon>Lophotrochozoa</taxon>
        <taxon>Platyhelminthes</taxon>
        <taxon>Monogenea</taxon>
        <taxon>Polyopisthocotylea</taxon>
        <taxon>Polystomatidea</taxon>
        <taxon>Polystomatidae</taxon>
        <taxon>Protopolystoma</taxon>
    </lineage>
</organism>
<dbReference type="AlphaFoldDB" id="A0A3S5ARV4"/>
<sequence>MVPIQKEFGFGLLTIGCSSGGGASNIWAMLLGGDLNLSMTMTFISTLASLG</sequence>
<keyword evidence="8" id="KW-1185">Reference proteome</keyword>
<accession>A0A3S5ARV4</accession>
<name>A0A3S5ARV4_9PLAT</name>
<dbReference type="PANTHER" id="PTHR10361:SF28">
    <property type="entry name" value="P3 PROTEIN-RELATED"/>
    <property type="match status" value="1"/>
</dbReference>
<evidence type="ECO:0000313" key="7">
    <source>
        <dbReference type="EMBL" id="VEL30459.1"/>
    </source>
</evidence>
<keyword evidence="4" id="KW-0813">Transport</keyword>
<dbReference type="Pfam" id="PF01758">
    <property type="entry name" value="SBF"/>
    <property type="match status" value="1"/>
</dbReference>
<evidence type="ECO:0000256" key="4">
    <source>
        <dbReference type="ARBA" id="ARBA00022847"/>
    </source>
</evidence>
<dbReference type="PANTHER" id="PTHR10361">
    <property type="entry name" value="SODIUM-BILE ACID COTRANSPORTER"/>
    <property type="match status" value="1"/>
</dbReference>
<keyword evidence="6" id="KW-0472">Membrane</keyword>
<evidence type="ECO:0000256" key="3">
    <source>
        <dbReference type="ARBA" id="ARBA00022692"/>
    </source>
</evidence>
<dbReference type="Gene3D" id="1.20.1530.20">
    <property type="match status" value="1"/>
</dbReference>
<dbReference type="EMBL" id="CAAALY010112469">
    <property type="protein sequence ID" value="VEL30459.1"/>
    <property type="molecule type" value="Genomic_DNA"/>
</dbReference>